<dbReference type="InterPro" id="IPR036770">
    <property type="entry name" value="Ankyrin_rpt-contain_sf"/>
</dbReference>
<evidence type="ECO:0000313" key="5">
    <source>
        <dbReference type="Proteomes" id="UP001642720"/>
    </source>
</evidence>
<accession>A0ABY2GZG1</accession>
<keyword evidence="1" id="KW-0677">Repeat</keyword>
<dbReference type="SMART" id="SM00248">
    <property type="entry name" value="ANK"/>
    <property type="match status" value="2"/>
</dbReference>
<gene>
    <name evidence="4" type="ORF">CCMA1212_007113</name>
</gene>
<dbReference type="Pfam" id="PF12796">
    <property type="entry name" value="Ank_2"/>
    <property type="match status" value="1"/>
</dbReference>
<keyword evidence="2 3" id="KW-0040">ANK repeat</keyword>
<sequence>MTDVNHEYNALIIASVQGNVAVAKLLLEAGADVNAQNGTNVTPTSLTYAIAKQHEVVVKLPVDHRVDVNLRSTSDADSPLAMAITIGNEAIIRLLLGRR</sequence>
<reference evidence="4 5" key="1">
    <citation type="submission" date="2018-01" db="EMBL/GenBank/DDBJ databases">
        <title>Genome characterization of the sugarcane-associated fungus Trichoderma ghanense CCMA-1212 and their application in lignocelulose bioconversion.</title>
        <authorList>
            <person name="Steindorff A.S."/>
            <person name="Mendes T.D."/>
            <person name="Vilela E.S.D."/>
            <person name="Rodrigues D.S."/>
            <person name="Formighieri E.F."/>
            <person name="Melo I.S."/>
            <person name="Favaro L.C.L."/>
        </authorList>
    </citation>
    <scope>NUCLEOTIDE SEQUENCE [LARGE SCALE GENOMIC DNA]</scope>
    <source>
        <strain evidence="4 5">CCMA-1212</strain>
    </source>
</reference>
<dbReference type="EMBL" id="PPTA01000010">
    <property type="protein sequence ID" value="TFB00677.1"/>
    <property type="molecule type" value="Genomic_DNA"/>
</dbReference>
<evidence type="ECO:0000256" key="1">
    <source>
        <dbReference type="ARBA" id="ARBA00022737"/>
    </source>
</evidence>
<feature type="repeat" description="ANK" evidence="3">
    <location>
        <begin position="6"/>
        <end position="38"/>
    </location>
</feature>
<dbReference type="PANTHER" id="PTHR24198">
    <property type="entry name" value="ANKYRIN REPEAT AND PROTEIN KINASE DOMAIN-CONTAINING PROTEIN"/>
    <property type="match status" value="1"/>
</dbReference>
<dbReference type="PANTHER" id="PTHR24198:SF165">
    <property type="entry name" value="ANKYRIN REPEAT-CONTAINING PROTEIN-RELATED"/>
    <property type="match status" value="1"/>
</dbReference>
<protein>
    <recommendedName>
        <fullName evidence="6">Ankyrin repeat protein</fullName>
    </recommendedName>
</protein>
<evidence type="ECO:0000313" key="4">
    <source>
        <dbReference type="EMBL" id="TFB00677.1"/>
    </source>
</evidence>
<dbReference type="GeneID" id="300578741"/>
<proteinExistence type="predicted"/>
<dbReference type="RefSeq" id="XP_073556878.1">
    <property type="nucleotide sequence ID" value="XM_073704291.1"/>
</dbReference>
<comment type="caution">
    <text evidence="4">The sequence shown here is derived from an EMBL/GenBank/DDBJ whole genome shotgun (WGS) entry which is preliminary data.</text>
</comment>
<evidence type="ECO:0000256" key="2">
    <source>
        <dbReference type="ARBA" id="ARBA00023043"/>
    </source>
</evidence>
<dbReference type="PROSITE" id="PS50297">
    <property type="entry name" value="ANK_REP_REGION"/>
    <property type="match status" value="1"/>
</dbReference>
<name>A0ABY2GZG1_9HYPO</name>
<evidence type="ECO:0008006" key="6">
    <source>
        <dbReference type="Google" id="ProtNLM"/>
    </source>
</evidence>
<dbReference type="Gene3D" id="1.25.40.20">
    <property type="entry name" value="Ankyrin repeat-containing domain"/>
    <property type="match status" value="1"/>
</dbReference>
<organism evidence="4 5">
    <name type="scientific">Trichoderma ghanense</name>
    <dbReference type="NCBI Taxonomy" id="65468"/>
    <lineage>
        <taxon>Eukaryota</taxon>
        <taxon>Fungi</taxon>
        <taxon>Dikarya</taxon>
        <taxon>Ascomycota</taxon>
        <taxon>Pezizomycotina</taxon>
        <taxon>Sordariomycetes</taxon>
        <taxon>Hypocreomycetidae</taxon>
        <taxon>Hypocreales</taxon>
        <taxon>Hypocreaceae</taxon>
        <taxon>Trichoderma</taxon>
    </lineage>
</organism>
<dbReference type="PROSITE" id="PS50088">
    <property type="entry name" value="ANK_REPEAT"/>
    <property type="match status" value="1"/>
</dbReference>
<dbReference type="InterPro" id="IPR002110">
    <property type="entry name" value="Ankyrin_rpt"/>
</dbReference>
<keyword evidence="5" id="KW-1185">Reference proteome</keyword>
<dbReference type="SUPFAM" id="SSF48403">
    <property type="entry name" value="Ankyrin repeat"/>
    <property type="match status" value="1"/>
</dbReference>
<dbReference type="Proteomes" id="UP001642720">
    <property type="component" value="Unassembled WGS sequence"/>
</dbReference>
<evidence type="ECO:0000256" key="3">
    <source>
        <dbReference type="PROSITE-ProRule" id="PRU00023"/>
    </source>
</evidence>